<organism evidence="2 3">
    <name type="scientific">Janibacter indicus</name>
    <dbReference type="NCBI Taxonomy" id="857417"/>
    <lineage>
        <taxon>Bacteria</taxon>
        <taxon>Bacillati</taxon>
        <taxon>Actinomycetota</taxon>
        <taxon>Actinomycetes</taxon>
        <taxon>Micrococcales</taxon>
        <taxon>Intrasporangiaceae</taxon>
        <taxon>Janibacter</taxon>
    </lineage>
</organism>
<keyword evidence="1" id="KW-0812">Transmembrane</keyword>
<dbReference type="Proteomes" id="UP000182938">
    <property type="component" value="Chromosome"/>
</dbReference>
<evidence type="ECO:0000256" key="1">
    <source>
        <dbReference type="SAM" id="Phobius"/>
    </source>
</evidence>
<keyword evidence="3" id="KW-1185">Reference proteome</keyword>
<keyword evidence="1" id="KW-0472">Membrane</keyword>
<gene>
    <name evidence="2" type="ORF">ASJ30_06170</name>
</gene>
<name>A0A1L3MFU1_9MICO</name>
<keyword evidence="1" id="KW-1133">Transmembrane helix</keyword>
<dbReference type="Gene3D" id="1.20.1740.10">
    <property type="entry name" value="Amino acid/polyamine transporter I"/>
    <property type="match status" value="1"/>
</dbReference>
<accession>A0A1L3MFU1</accession>
<reference evidence="2 3" key="1">
    <citation type="submission" date="2015-11" db="EMBL/GenBank/DDBJ databases">
        <authorList>
            <person name="Zhang Y."/>
            <person name="Guo Z."/>
        </authorList>
    </citation>
    <scope>NUCLEOTIDE SEQUENCE [LARGE SCALE GENOMIC DNA]</scope>
    <source>
        <strain evidence="2 3">YFY001</strain>
    </source>
</reference>
<feature type="transmembrane region" description="Helical" evidence="1">
    <location>
        <begin position="78"/>
        <end position="95"/>
    </location>
</feature>
<evidence type="ECO:0000313" key="3">
    <source>
        <dbReference type="Proteomes" id="UP000182938"/>
    </source>
</evidence>
<evidence type="ECO:0000313" key="2">
    <source>
        <dbReference type="EMBL" id="APH01178.1"/>
    </source>
</evidence>
<dbReference type="EMBL" id="CP013290">
    <property type="protein sequence ID" value="APH01178.1"/>
    <property type="molecule type" value="Genomic_DNA"/>
</dbReference>
<dbReference type="AlphaFoldDB" id="A0A1L3MFU1"/>
<feature type="transmembrane region" description="Helical" evidence="1">
    <location>
        <begin position="47"/>
        <end position="66"/>
    </location>
</feature>
<feature type="transmembrane region" description="Helical" evidence="1">
    <location>
        <begin position="6"/>
        <end position="26"/>
    </location>
</feature>
<protein>
    <submittedName>
        <fullName evidence="2">Uncharacterized protein</fullName>
    </submittedName>
</protein>
<proteinExistence type="predicted"/>
<dbReference type="KEGG" id="jte:ASJ30_06170"/>
<sequence>MGWLVDSSSVSIVITYLLVSAVFIVLRRREPQMERPLRVGGRSAAGGIAVGVAAVITTACLLALYVPGMPAMLDVQPYVILGLWWLLGMVFLVRVPGGVAPGKDAEERLLERLAERRSSAS</sequence>